<dbReference type="GO" id="GO:0016747">
    <property type="term" value="F:acyltransferase activity, transferring groups other than amino-acyl groups"/>
    <property type="evidence" value="ECO:0007669"/>
    <property type="project" value="InterPro"/>
</dbReference>
<dbReference type="PANTHER" id="PTHR43792:SF8">
    <property type="entry name" value="[RIBOSOMAL PROTEIN US5]-ALANINE N-ACETYLTRANSFERASE"/>
    <property type="match status" value="1"/>
</dbReference>
<keyword evidence="1 6" id="KW-0808">Transferase</keyword>
<evidence type="ECO:0000256" key="3">
    <source>
        <dbReference type="ARBA" id="ARBA00038502"/>
    </source>
</evidence>
<dbReference type="PROSITE" id="PS51186">
    <property type="entry name" value="GNAT"/>
    <property type="match status" value="1"/>
</dbReference>
<sequence>MEGGALSSRPDDEFLEAPGAAPLRRLRASDGPAVLEAFRSDAEMSRQGTVRTIEEARTYVTRLLEDPQAQQAWAVTDDDDRLIGLIGLSIDQANLTGWFWYWMHAEHRGQGLTGSAAAAIAAWALDPAGGGLERLELGHRANNPASAAVARAAGFIQEGLERGKFLIGGQRIDVLTYGRLRSDPPPAPRT</sequence>
<dbReference type="InterPro" id="IPR000182">
    <property type="entry name" value="GNAT_dom"/>
</dbReference>
<dbReference type="SUPFAM" id="SSF55729">
    <property type="entry name" value="Acyl-CoA N-acyltransferases (Nat)"/>
    <property type="match status" value="1"/>
</dbReference>
<proteinExistence type="inferred from homology"/>
<feature type="region of interest" description="Disordered" evidence="4">
    <location>
        <begin position="1"/>
        <end position="20"/>
    </location>
</feature>
<keyword evidence="7" id="KW-1185">Reference proteome</keyword>
<evidence type="ECO:0000256" key="4">
    <source>
        <dbReference type="SAM" id="MobiDB-lite"/>
    </source>
</evidence>
<evidence type="ECO:0000313" key="7">
    <source>
        <dbReference type="Proteomes" id="UP000271272"/>
    </source>
</evidence>
<evidence type="ECO:0000313" key="6">
    <source>
        <dbReference type="EMBL" id="RRD26729.1"/>
    </source>
</evidence>
<dbReference type="AlphaFoldDB" id="A0A3P1UXJ7"/>
<dbReference type="Pfam" id="PF13302">
    <property type="entry name" value="Acetyltransf_3"/>
    <property type="match status" value="1"/>
</dbReference>
<keyword evidence="2" id="KW-0012">Acyltransferase</keyword>
<name>A0A3P1UXJ7_9ACTO</name>
<protein>
    <submittedName>
        <fullName evidence="6">N-acetyltransferase</fullName>
    </submittedName>
</protein>
<dbReference type="InterPro" id="IPR016181">
    <property type="entry name" value="Acyl_CoA_acyltransferase"/>
</dbReference>
<reference evidence="6 7" key="1">
    <citation type="submission" date="2018-11" db="EMBL/GenBank/DDBJ databases">
        <title>Genomes From Bacteria Associated with the Canine Oral Cavity: a Test Case for Automated Genome-Based Taxonomic Assignment.</title>
        <authorList>
            <person name="Coil D.A."/>
            <person name="Jospin G."/>
            <person name="Darling A.E."/>
            <person name="Wallis C."/>
            <person name="Davis I.J."/>
            <person name="Harris S."/>
            <person name="Eisen J.A."/>
            <person name="Holcombe L.J."/>
            <person name="O'Flynn C."/>
        </authorList>
    </citation>
    <scope>NUCLEOTIDE SEQUENCE [LARGE SCALE GENOMIC DNA]</scope>
    <source>
        <strain evidence="6 7">OH5050</strain>
    </source>
</reference>
<dbReference type="OrthoDB" id="2061990at2"/>
<dbReference type="Proteomes" id="UP000271272">
    <property type="component" value="Unassembled WGS sequence"/>
</dbReference>
<dbReference type="PANTHER" id="PTHR43792">
    <property type="entry name" value="GNAT FAMILY, PUTATIVE (AFU_ORTHOLOGUE AFUA_3G00765)-RELATED-RELATED"/>
    <property type="match status" value="1"/>
</dbReference>
<comment type="similarity">
    <text evidence="3">Belongs to the acetyltransferase family. RimJ subfamily.</text>
</comment>
<dbReference type="Gene3D" id="3.40.630.30">
    <property type="match status" value="1"/>
</dbReference>
<gene>
    <name evidence="6" type="ORF">EII10_09920</name>
</gene>
<evidence type="ECO:0000256" key="1">
    <source>
        <dbReference type="ARBA" id="ARBA00022679"/>
    </source>
</evidence>
<organism evidence="6 7">
    <name type="scientific">Actinomyces bowdenii</name>
    <dbReference type="NCBI Taxonomy" id="131109"/>
    <lineage>
        <taxon>Bacteria</taxon>
        <taxon>Bacillati</taxon>
        <taxon>Actinomycetota</taxon>
        <taxon>Actinomycetes</taxon>
        <taxon>Actinomycetales</taxon>
        <taxon>Actinomycetaceae</taxon>
        <taxon>Actinomyces</taxon>
    </lineage>
</organism>
<dbReference type="InterPro" id="IPR051531">
    <property type="entry name" value="N-acetyltransferase"/>
</dbReference>
<dbReference type="CDD" id="cd04301">
    <property type="entry name" value="NAT_SF"/>
    <property type="match status" value="1"/>
</dbReference>
<feature type="domain" description="N-acetyltransferase" evidence="5">
    <location>
        <begin position="21"/>
        <end position="173"/>
    </location>
</feature>
<evidence type="ECO:0000259" key="5">
    <source>
        <dbReference type="PROSITE" id="PS51186"/>
    </source>
</evidence>
<dbReference type="EMBL" id="RQZC01000020">
    <property type="protein sequence ID" value="RRD26729.1"/>
    <property type="molecule type" value="Genomic_DNA"/>
</dbReference>
<evidence type="ECO:0000256" key="2">
    <source>
        <dbReference type="ARBA" id="ARBA00023315"/>
    </source>
</evidence>
<accession>A0A3P1UXJ7</accession>
<comment type="caution">
    <text evidence="6">The sequence shown here is derived from an EMBL/GenBank/DDBJ whole genome shotgun (WGS) entry which is preliminary data.</text>
</comment>